<keyword evidence="1 2" id="KW-0784">Thiamine biosynthesis</keyword>
<sequence length="326" mass="35131">MSPFDKNNFSETVAALGEERLIVAIRRWLGDATPPAPAGIGDDCAVIPASPRAQVVTVDPVIHGRHFDDSVPARAVGAKLLKRNLSDLASMGAMPRAAVVALTLPPRTRIRWLEHFYRGLAACARAHKLHIVGGDVAQDDHTLAASLTLIGQPAGGRLLTRGGARAGDWIYVTGTLGGSLSGKHWRFTPRLAEGAWLAAQPEVRCMTDISDGIAKDLRPLAPSGARPALDANTVPVSRAARRAAACDGRTPLDHALADGEDYELAFAIAQRADRDVFARRWKKRFPRLPLTCIGRFVPNQKSLPSGAIDLTRHHGYEHLRATKSET</sequence>
<proteinExistence type="inferred from homology"/>
<dbReference type="STRING" id="1184151.AW736_06455"/>
<keyword evidence="2" id="KW-0808">Transferase</keyword>
<comment type="function">
    <text evidence="2">Catalyzes the ATP-dependent phosphorylation of thiamine-monophosphate (TMP) to form thiamine-pyrophosphate (TPP), the active form of vitamin B1.</text>
</comment>
<dbReference type="SUPFAM" id="SSF56042">
    <property type="entry name" value="PurM C-terminal domain-like"/>
    <property type="match status" value="1"/>
</dbReference>
<dbReference type="Proteomes" id="UP000078486">
    <property type="component" value="Unassembled WGS sequence"/>
</dbReference>
<evidence type="ECO:0000259" key="3">
    <source>
        <dbReference type="Pfam" id="PF00586"/>
    </source>
</evidence>
<keyword evidence="2" id="KW-0547">Nucleotide-binding</keyword>
<accession>A0A178ILH1</accession>
<feature type="domain" description="PurM-like N-terminal" evidence="3">
    <location>
        <begin position="41"/>
        <end position="151"/>
    </location>
</feature>
<dbReference type="GO" id="GO:0005524">
    <property type="term" value="F:ATP binding"/>
    <property type="evidence" value="ECO:0007669"/>
    <property type="project" value="UniProtKB-UniRule"/>
</dbReference>
<feature type="binding site" evidence="2">
    <location>
        <position position="208"/>
    </location>
    <ligand>
        <name>Mg(2+)</name>
        <dbReference type="ChEBI" id="CHEBI:18420"/>
        <label>3</label>
    </ligand>
</feature>
<dbReference type="RefSeq" id="WP_068769373.1">
    <property type="nucleotide sequence ID" value="NZ_CP109796.1"/>
</dbReference>
<feature type="binding site" evidence="2">
    <location>
        <position position="87"/>
    </location>
    <ligand>
        <name>Mg(2+)</name>
        <dbReference type="ChEBI" id="CHEBI:18420"/>
        <label>4</label>
    </ligand>
</feature>
<dbReference type="PANTHER" id="PTHR30270">
    <property type="entry name" value="THIAMINE-MONOPHOSPHATE KINASE"/>
    <property type="match status" value="1"/>
</dbReference>
<dbReference type="EMBL" id="LRRQ01000049">
    <property type="protein sequence ID" value="OAM90742.1"/>
    <property type="molecule type" value="Genomic_DNA"/>
</dbReference>
<keyword evidence="5" id="KW-1185">Reference proteome</keyword>
<dbReference type="GO" id="GO:0009228">
    <property type="term" value="P:thiamine biosynthetic process"/>
    <property type="evidence" value="ECO:0007669"/>
    <property type="project" value="UniProtKB-KW"/>
</dbReference>
<dbReference type="CDD" id="cd02194">
    <property type="entry name" value="ThiL"/>
    <property type="match status" value="1"/>
</dbReference>
<feature type="binding site" evidence="2">
    <location>
        <position position="59"/>
    </location>
    <ligand>
        <name>Mg(2+)</name>
        <dbReference type="ChEBI" id="CHEBI:18420"/>
        <label>2</label>
    </ligand>
</feature>
<dbReference type="InterPro" id="IPR006283">
    <property type="entry name" value="ThiL-like"/>
</dbReference>
<feature type="binding site" evidence="2">
    <location>
        <position position="260"/>
    </location>
    <ligand>
        <name>substrate</name>
    </ligand>
</feature>
<dbReference type="UniPathway" id="UPA00060">
    <property type="reaction ID" value="UER00142"/>
</dbReference>
<dbReference type="PIRSF" id="PIRSF005303">
    <property type="entry name" value="Thiam_monoph_kin"/>
    <property type="match status" value="1"/>
</dbReference>
<dbReference type="Gene3D" id="3.90.650.10">
    <property type="entry name" value="PurM-like C-terminal domain"/>
    <property type="match status" value="1"/>
</dbReference>
<dbReference type="Gene3D" id="3.30.1330.10">
    <property type="entry name" value="PurM-like, N-terminal domain"/>
    <property type="match status" value="1"/>
</dbReference>
<name>A0A178ILH1_9BACT</name>
<evidence type="ECO:0000256" key="1">
    <source>
        <dbReference type="ARBA" id="ARBA00022977"/>
    </source>
</evidence>
<protein>
    <recommendedName>
        <fullName evidence="2">Thiamine-monophosphate kinase</fullName>
        <shortName evidence="2">TMP kinase</shortName>
        <shortName evidence="2">Thiamine-phosphate kinase</shortName>
        <ecNumber evidence="2">2.7.4.16</ecNumber>
    </recommendedName>
</protein>
<feature type="binding site" evidence="2">
    <location>
        <position position="43"/>
    </location>
    <ligand>
        <name>Mg(2+)</name>
        <dbReference type="ChEBI" id="CHEBI:18420"/>
        <label>4</label>
    </ligand>
</feature>
<feature type="binding site" evidence="2">
    <location>
        <position position="66"/>
    </location>
    <ligand>
        <name>substrate</name>
    </ligand>
</feature>
<comment type="pathway">
    <text evidence="2">Cofactor biosynthesis; thiamine diphosphate biosynthesis; thiamine diphosphate from thiamine phosphate: step 1/1.</text>
</comment>
<comment type="caution">
    <text evidence="4">The sequence shown here is derived from an EMBL/GenBank/DDBJ whole genome shotgun (WGS) entry which is preliminary data.</text>
</comment>
<evidence type="ECO:0000313" key="4">
    <source>
        <dbReference type="EMBL" id="OAM90742.1"/>
    </source>
</evidence>
<feature type="binding site" evidence="2">
    <location>
        <begin position="134"/>
        <end position="135"/>
    </location>
    <ligand>
        <name>ATP</name>
        <dbReference type="ChEBI" id="CHEBI:30616"/>
    </ligand>
</feature>
<feature type="binding site" evidence="2">
    <location>
        <position position="161"/>
    </location>
    <ligand>
        <name>ATP</name>
        <dbReference type="ChEBI" id="CHEBI:30616"/>
    </ligand>
</feature>
<feature type="binding site" evidence="2">
    <location>
        <position position="57"/>
    </location>
    <ligand>
        <name>Mg(2+)</name>
        <dbReference type="ChEBI" id="CHEBI:18420"/>
        <label>4</label>
    </ligand>
</feature>
<feature type="binding site" evidence="2">
    <location>
        <position position="43"/>
    </location>
    <ligand>
        <name>Mg(2+)</name>
        <dbReference type="ChEBI" id="CHEBI:18420"/>
        <label>3</label>
    </ligand>
</feature>
<feature type="binding site" evidence="2">
    <location>
        <position position="316"/>
    </location>
    <ligand>
        <name>substrate</name>
    </ligand>
</feature>
<keyword evidence="2" id="KW-0479">Metal-binding</keyword>
<dbReference type="GO" id="GO:0009030">
    <property type="term" value="F:thiamine-phosphate kinase activity"/>
    <property type="evidence" value="ECO:0007669"/>
    <property type="project" value="UniProtKB-UniRule"/>
</dbReference>
<dbReference type="EC" id="2.7.4.16" evidence="2"/>
<dbReference type="PANTHER" id="PTHR30270:SF0">
    <property type="entry name" value="THIAMINE-MONOPHOSPHATE KINASE"/>
    <property type="match status" value="1"/>
</dbReference>
<dbReference type="OrthoDB" id="9802811at2"/>
<gene>
    <name evidence="2" type="primary">thiL</name>
    <name evidence="4" type="ORF">AW736_06455</name>
</gene>
<feature type="binding site" evidence="2">
    <location>
        <position position="87"/>
    </location>
    <ligand>
        <name>Mg(2+)</name>
        <dbReference type="ChEBI" id="CHEBI:18420"/>
        <label>2</label>
    </ligand>
</feature>
<comment type="caution">
    <text evidence="2">Lacks conserved residue(s) required for the propagation of feature annotation.</text>
</comment>
<keyword evidence="2 4" id="KW-0418">Kinase</keyword>
<reference evidence="4 5" key="1">
    <citation type="submission" date="2016-01" db="EMBL/GenBank/DDBJ databases">
        <title>High potential of lignocellulose degradation of a new Verrucomicrobia species.</title>
        <authorList>
            <person name="Wang Y."/>
            <person name="Shi Y."/>
            <person name="Qiu Z."/>
            <person name="Liu S."/>
            <person name="Yang H."/>
        </authorList>
    </citation>
    <scope>NUCLEOTIDE SEQUENCE [LARGE SCALE GENOMIC DNA]</scope>
    <source>
        <strain evidence="4 5">TSB47</strain>
    </source>
</reference>
<dbReference type="AlphaFoldDB" id="A0A178ILH1"/>
<feature type="binding site" evidence="2">
    <location>
        <position position="117"/>
    </location>
    <ligand>
        <name>ATP</name>
        <dbReference type="ChEBI" id="CHEBI:30616"/>
    </ligand>
</feature>
<feature type="binding site" evidence="2">
    <location>
        <position position="211"/>
    </location>
    <ligand>
        <name>Mg(2+)</name>
        <dbReference type="ChEBI" id="CHEBI:18420"/>
        <label>5</label>
    </ligand>
</feature>
<keyword evidence="2" id="KW-0067">ATP-binding</keyword>
<evidence type="ECO:0000313" key="5">
    <source>
        <dbReference type="Proteomes" id="UP000078486"/>
    </source>
</evidence>
<feature type="binding site" evidence="2">
    <location>
        <position position="210"/>
    </location>
    <ligand>
        <name>ATP</name>
        <dbReference type="ChEBI" id="CHEBI:30616"/>
    </ligand>
</feature>
<evidence type="ECO:0000256" key="2">
    <source>
        <dbReference type="HAMAP-Rule" id="MF_02128"/>
    </source>
</evidence>
<organism evidence="4 5">
    <name type="scientific">Termitidicoccus mucosus</name>
    <dbReference type="NCBI Taxonomy" id="1184151"/>
    <lineage>
        <taxon>Bacteria</taxon>
        <taxon>Pseudomonadati</taxon>
        <taxon>Verrucomicrobiota</taxon>
        <taxon>Opitutia</taxon>
        <taxon>Opitutales</taxon>
        <taxon>Opitutaceae</taxon>
        <taxon>Termitidicoccus</taxon>
    </lineage>
</organism>
<comment type="catalytic activity">
    <reaction evidence="2">
        <text>thiamine phosphate + ATP = thiamine diphosphate + ADP</text>
        <dbReference type="Rhea" id="RHEA:15913"/>
        <dbReference type="ChEBI" id="CHEBI:30616"/>
        <dbReference type="ChEBI" id="CHEBI:37575"/>
        <dbReference type="ChEBI" id="CHEBI:58937"/>
        <dbReference type="ChEBI" id="CHEBI:456216"/>
        <dbReference type="EC" id="2.7.4.16"/>
    </reaction>
</comment>
<feature type="binding site" evidence="2">
    <location>
        <position position="135"/>
    </location>
    <ligand>
        <name>Mg(2+)</name>
        <dbReference type="ChEBI" id="CHEBI:18420"/>
        <label>1</label>
    </ligand>
</feature>
<dbReference type="GO" id="GO:0000287">
    <property type="term" value="F:magnesium ion binding"/>
    <property type="evidence" value="ECO:0007669"/>
    <property type="project" value="UniProtKB-UniRule"/>
</dbReference>
<comment type="miscellaneous">
    <text evidence="2">Reaction mechanism of ThiL seems to utilize a direct, inline transfer of the gamma-phosphate of ATP to TMP rather than a phosphorylated enzyme intermediate.</text>
</comment>
<comment type="similarity">
    <text evidence="2">Belongs to the thiamine-monophosphate kinase family.</text>
</comment>
<dbReference type="InterPro" id="IPR036676">
    <property type="entry name" value="PurM-like_C_sf"/>
</dbReference>
<feature type="binding site" evidence="2">
    <location>
        <position position="87"/>
    </location>
    <ligand>
        <name>Mg(2+)</name>
        <dbReference type="ChEBI" id="CHEBI:18420"/>
        <label>3</label>
    </ligand>
</feature>
<keyword evidence="2" id="KW-0460">Magnesium</keyword>
<dbReference type="SUPFAM" id="SSF55326">
    <property type="entry name" value="PurM N-terminal domain-like"/>
    <property type="match status" value="1"/>
</dbReference>
<dbReference type="InterPro" id="IPR036921">
    <property type="entry name" value="PurM-like_N_sf"/>
</dbReference>
<dbReference type="GO" id="GO:0009229">
    <property type="term" value="P:thiamine diphosphate biosynthetic process"/>
    <property type="evidence" value="ECO:0007669"/>
    <property type="project" value="UniProtKB-UniRule"/>
</dbReference>
<dbReference type="InterPro" id="IPR016188">
    <property type="entry name" value="PurM-like_N"/>
</dbReference>
<feature type="binding site" evidence="2">
    <location>
        <position position="59"/>
    </location>
    <ligand>
        <name>Mg(2+)</name>
        <dbReference type="ChEBI" id="CHEBI:18420"/>
        <label>1</label>
    </ligand>
</feature>
<dbReference type="HAMAP" id="MF_02128">
    <property type="entry name" value="TMP_kinase"/>
    <property type="match status" value="1"/>
</dbReference>
<dbReference type="Pfam" id="PF00586">
    <property type="entry name" value="AIRS"/>
    <property type="match status" value="1"/>
</dbReference>